<dbReference type="GO" id="GO:0032259">
    <property type="term" value="P:methylation"/>
    <property type="evidence" value="ECO:0007669"/>
    <property type="project" value="UniProtKB-KW"/>
</dbReference>
<dbReference type="InterPro" id="IPR025714">
    <property type="entry name" value="Methyltranfer_dom"/>
</dbReference>
<evidence type="ECO:0000313" key="3">
    <source>
        <dbReference type="Proteomes" id="UP000253790"/>
    </source>
</evidence>
<dbReference type="KEGG" id="orn:DV701_04800"/>
<dbReference type="EMBL" id="CP031229">
    <property type="protein sequence ID" value="AXH95538.1"/>
    <property type="molecule type" value="Genomic_DNA"/>
</dbReference>
<dbReference type="PANTHER" id="PTHR42912:SF93">
    <property type="entry name" value="N6-ADENOSINE-METHYLTRANSFERASE TMT1A"/>
    <property type="match status" value="1"/>
</dbReference>
<dbReference type="PANTHER" id="PTHR42912">
    <property type="entry name" value="METHYLTRANSFERASE"/>
    <property type="match status" value="1"/>
</dbReference>
<sequence>MGPRLDLSRLPSVRTLRPTDQAFVCGSSPPGPSSADDARPRLVRVTSTYVHGHHSSVLDSHGARTAANSAAYLLPHLRAGMRLLDLGCGPGTITLDLAGTVGTDGRVVGVDSAEAALDAARRAAAERGDTTTVFQVGDAYALPFEDDSFDVAHAHQVMQHLANPVAALRELVRVVRPGGLVAFRDADYGSMSWHPGSDGLDRWLETYRRTARLAGGEPDAARHVLAWARAAGLTQIEPSTSTWSYATPDERAWWGGQWVERARHSAFATQAVDAGLATAADLEDFATAWAAWSQDPDAWFAMVHGEVVARVPER</sequence>
<feature type="domain" description="Methyltransferase" evidence="1">
    <location>
        <begin position="79"/>
        <end position="193"/>
    </location>
</feature>
<dbReference type="OrthoDB" id="9795634at2"/>
<dbReference type="InterPro" id="IPR050508">
    <property type="entry name" value="Methyltransf_Superfamily"/>
</dbReference>
<dbReference type="AlphaFoldDB" id="A0A345NKI0"/>
<evidence type="ECO:0000313" key="2">
    <source>
        <dbReference type="EMBL" id="AXH95538.1"/>
    </source>
</evidence>
<dbReference type="InterPro" id="IPR029063">
    <property type="entry name" value="SAM-dependent_MTases_sf"/>
</dbReference>
<dbReference type="Proteomes" id="UP000253790">
    <property type="component" value="Chromosome"/>
</dbReference>
<keyword evidence="2" id="KW-0808">Transferase</keyword>
<proteinExistence type="predicted"/>
<keyword evidence="2" id="KW-0489">Methyltransferase</keyword>
<dbReference type="CDD" id="cd02440">
    <property type="entry name" value="AdoMet_MTases"/>
    <property type="match status" value="1"/>
</dbReference>
<evidence type="ECO:0000259" key="1">
    <source>
        <dbReference type="Pfam" id="PF13847"/>
    </source>
</evidence>
<reference evidence="2 3" key="1">
    <citation type="submission" date="2018-07" db="EMBL/GenBank/DDBJ databases">
        <title>Complete genome sequencing of Ornithinimicrobium sp. AMA3305.</title>
        <authorList>
            <person name="Bae J.-W."/>
        </authorList>
    </citation>
    <scope>NUCLEOTIDE SEQUENCE [LARGE SCALE GENOMIC DNA]</scope>
    <source>
        <strain evidence="2 3">AMA3305</strain>
    </source>
</reference>
<dbReference type="Gene3D" id="3.40.50.150">
    <property type="entry name" value="Vaccinia Virus protein VP39"/>
    <property type="match status" value="1"/>
</dbReference>
<accession>A0A345NKI0</accession>
<dbReference type="Pfam" id="PF13847">
    <property type="entry name" value="Methyltransf_31"/>
    <property type="match status" value="1"/>
</dbReference>
<name>A0A345NKI0_9MICO</name>
<gene>
    <name evidence="2" type="ORF">DV701_04800</name>
</gene>
<dbReference type="GO" id="GO:0008168">
    <property type="term" value="F:methyltransferase activity"/>
    <property type="evidence" value="ECO:0007669"/>
    <property type="project" value="UniProtKB-KW"/>
</dbReference>
<protein>
    <submittedName>
        <fullName evidence="2">Methyltransferase domain-containing protein</fullName>
    </submittedName>
</protein>
<keyword evidence="3" id="KW-1185">Reference proteome</keyword>
<organism evidence="2 3">
    <name type="scientific">Ornithinimicrobium avium</name>
    <dbReference type="NCBI Taxonomy" id="2283195"/>
    <lineage>
        <taxon>Bacteria</taxon>
        <taxon>Bacillati</taxon>
        <taxon>Actinomycetota</taxon>
        <taxon>Actinomycetes</taxon>
        <taxon>Micrococcales</taxon>
        <taxon>Ornithinimicrobiaceae</taxon>
        <taxon>Ornithinimicrobium</taxon>
    </lineage>
</organism>
<dbReference type="SUPFAM" id="SSF53335">
    <property type="entry name" value="S-adenosyl-L-methionine-dependent methyltransferases"/>
    <property type="match status" value="1"/>
</dbReference>